<accession>A0A7J6DLE0</accession>
<keyword evidence="1" id="KW-0496">Mitochondrion</keyword>
<gene>
    <name evidence="1" type="ORF">F8388_019711</name>
</gene>
<dbReference type="Proteomes" id="UP000525078">
    <property type="component" value="Unassembled WGS sequence"/>
</dbReference>
<evidence type="ECO:0000313" key="1">
    <source>
        <dbReference type="EMBL" id="KAF4346882.1"/>
    </source>
</evidence>
<comment type="caution">
    <text evidence="1">The sequence shown here is derived from an EMBL/GenBank/DDBJ whole genome shotgun (WGS) entry which is preliminary data.</text>
</comment>
<dbReference type="AlphaFoldDB" id="A0A7J6DLE0"/>
<evidence type="ECO:0000313" key="2">
    <source>
        <dbReference type="Proteomes" id="UP000525078"/>
    </source>
</evidence>
<proteinExistence type="predicted"/>
<sequence>MGEGGGTAHFRVQSIVRVNRQRLPSKAFLKSFFLSIIIASDHSIDEDSNLTTPLLEMTETLLDVLTHP</sequence>
<geneLocation type="mitochondrion" evidence="1"/>
<reference evidence="1 2" key="1">
    <citation type="journal article" date="2020" name="bioRxiv">
        <title>Sequence and annotation of 42 cannabis genomes reveals extensive copy number variation in cannabinoid synthesis and pathogen resistance genes.</title>
        <authorList>
            <person name="Mckernan K.J."/>
            <person name="Helbert Y."/>
            <person name="Kane L.T."/>
            <person name="Ebling H."/>
            <person name="Zhang L."/>
            <person name="Liu B."/>
            <person name="Eaton Z."/>
            <person name="Mclaughlin S."/>
            <person name="Kingan S."/>
            <person name="Baybayan P."/>
            <person name="Concepcion G."/>
            <person name="Jordan M."/>
            <person name="Riva A."/>
            <person name="Barbazuk W."/>
            <person name="Harkins T."/>
        </authorList>
    </citation>
    <scope>NUCLEOTIDE SEQUENCE [LARGE SCALE GENOMIC DNA]</scope>
    <source>
        <strain evidence="2">cv. Jamaican Lion 4</strain>
        <tissue evidence="1">Leaf</tissue>
    </source>
</reference>
<name>A0A7J6DLE0_CANSA</name>
<dbReference type="EMBL" id="JAATIP010000975">
    <property type="protein sequence ID" value="KAF4346882.1"/>
    <property type="molecule type" value="Genomic_DNA"/>
</dbReference>
<protein>
    <submittedName>
        <fullName evidence="1">Uncharacterized protein</fullName>
    </submittedName>
</protein>
<organism evidence="1 2">
    <name type="scientific">Cannabis sativa</name>
    <name type="common">Hemp</name>
    <name type="synonym">Marijuana</name>
    <dbReference type="NCBI Taxonomy" id="3483"/>
    <lineage>
        <taxon>Eukaryota</taxon>
        <taxon>Viridiplantae</taxon>
        <taxon>Streptophyta</taxon>
        <taxon>Embryophyta</taxon>
        <taxon>Tracheophyta</taxon>
        <taxon>Spermatophyta</taxon>
        <taxon>Magnoliopsida</taxon>
        <taxon>eudicotyledons</taxon>
        <taxon>Gunneridae</taxon>
        <taxon>Pentapetalae</taxon>
        <taxon>rosids</taxon>
        <taxon>fabids</taxon>
        <taxon>Rosales</taxon>
        <taxon>Cannabaceae</taxon>
        <taxon>Cannabis</taxon>
    </lineage>
</organism>